<dbReference type="InterPro" id="IPR009057">
    <property type="entry name" value="Homeodomain-like_sf"/>
</dbReference>
<accession>A0A7Y3RPU7</accession>
<proteinExistence type="predicted"/>
<feature type="transmembrane region" description="Helical" evidence="4">
    <location>
        <begin position="196"/>
        <end position="218"/>
    </location>
</feature>
<feature type="transmembrane region" description="Helical" evidence="4">
    <location>
        <begin position="64"/>
        <end position="86"/>
    </location>
</feature>
<gene>
    <name evidence="6" type="ORF">HK107_14380</name>
</gene>
<dbReference type="PANTHER" id="PTHR43280">
    <property type="entry name" value="ARAC-FAMILY TRANSCRIPTIONAL REGULATOR"/>
    <property type="match status" value="1"/>
</dbReference>
<dbReference type="GO" id="GO:0043565">
    <property type="term" value="F:sequence-specific DNA binding"/>
    <property type="evidence" value="ECO:0007669"/>
    <property type="project" value="InterPro"/>
</dbReference>
<dbReference type="GO" id="GO:0003700">
    <property type="term" value="F:DNA-binding transcription factor activity"/>
    <property type="evidence" value="ECO:0007669"/>
    <property type="project" value="InterPro"/>
</dbReference>
<dbReference type="PROSITE" id="PS01124">
    <property type="entry name" value="HTH_ARAC_FAMILY_2"/>
    <property type="match status" value="1"/>
</dbReference>
<dbReference type="Proteomes" id="UP000536835">
    <property type="component" value="Unassembled WGS sequence"/>
</dbReference>
<keyword evidence="2" id="KW-0238">DNA-binding</keyword>
<evidence type="ECO:0000259" key="5">
    <source>
        <dbReference type="PROSITE" id="PS01124"/>
    </source>
</evidence>
<dbReference type="Gene3D" id="1.10.10.60">
    <property type="entry name" value="Homeodomain-like"/>
    <property type="match status" value="1"/>
</dbReference>
<evidence type="ECO:0000256" key="2">
    <source>
        <dbReference type="ARBA" id="ARBA00023125"/>
    </source>
</evidence>
<evidence type="ECO:0000256" key="4">
    <source>
        <dbReference type="SAM" id="Phobius"/>
    </source>
</evidence>
<feature type="transmembrane region" description="Helical" evidence="4">
    <location>
        <begin position="98"/>
        <end position="119"/>
    </location>
</feature>
<name>A0A7Y3RPU7_9PROT</name>
<evidence type="ECO:0000313" key="6">
    <source>
        <dbReference type="EMBL" id="NNU17516.1"/>
    </source>
</evidence>
<keyword evidence="3" id="KW-0804">Transcription</keyword>
<reference evidence="6 7" key="1">
    <citation type="submission" date="2020-05" db="EMBL/GenBank/DDBJ databases">
        <title>Parvularcula mediterraneae sp. nov., isolated from polypropylene straw from shallow seawater of the seashore of Laganas in Zakynthos island, Greece.</title>
        <authorList>
            <person name="Szabo I."/>
            <person name="Al-Omari J."/>
            <person name="Rado J."/>
            <person name="Szerdahelyi G.S."/>
        </authorList>
    </citation>
    <scope>NUCLEOTIDE SEQUENCE [LARGE SCALE GENOMIC DNA]</scope>
    <source>
        <strain evidence="6 7">ZS-1/3</strain>
    </source>
</reference>
<dbReference type="Pfam" id="PF12833">
    <property type="entry name" value="HTH_18"/>
    <property type="match status" value="1"/>
</dbReference>
<feature type="transmembrane region" description="Helical" evidence="4">
    <location>
        <begin position="166"/>
        <end position="190"/>
    </location>
</feature>
<protein>
    <submittedName>
        <fullName evidence="6">AraC family transcriptional regulator</fullName>
    </submittedName>
</protein>
<dbReference type="EMBL" id="JABFCX010000003">
    <property type="protein sequence ID" value="NNU17516.1"/>
    <property type="molecule type" value="Genomic_DNA"/>
</dbReference>
<dbReference type="SMART" id="SM00342">
    <property type="entry name" value="HTH_ARAC"/>
    <property type="match status" value="1"/>
</dbReference>
<dbReference type="RefSeq" id="WP_173201008.1">
    <property type="nucleotide sequence ID" value="NZ_JABFCX010000003.1"/>
</dbReference>
<keyword evidence="1" id="KW-0805">Transcription regulation</keyword>
<keyword evidence="4" id="KW-0812">Transmembrane</keyword>
<evidence type="ECO:0000256" key="3">
    <source>
        <dbReference type="ARBA" id="ARBA00023163"/>
    </source>
</evidence>
<feature type="transmembrane region" description="Helical" evidence="4">
    <location>
        <begin position="33"/>
        <end position="52"/>
    </location>
</feature>
<evidence type="ECO:0000256" key="1">
    <source>
        <dbReference type="ARBA" id="ARBA00023015"/>
    </source>
</evidence>
<comment type="caution">
    <text evidence="6">The sequence shown here is derived from an EMBL/GenBank/DDBJ whole genome shotgun (WGS) entry which is preliminary data.</text>
</comment>
<feature type="domain" description="HTH araC/xylS-type" evidence="5">
    <location>
        <begin position="250"/>
        <end position="352"/>
    </location>
</feature>
<evidence type="ECO:0000313" key="7">
    <source>
        <dbReference type="Proteomes" id="UP000536835"/>
    </source>
</evidence>
<keyword evidence="4" id="KW-0472">Membrane</keyword>
<sequence>MMLAPFSAMLLFCCCVLAAYLVLARSEARTSNLLFAAFLVLTAFETSGWYAQSFWAEHLFANRFRFTSAFLQMPMFFGFVAAACFRSRRVRLADWPHLLPWMVASVLAIALSSGAWAQIVGVLTAFLHLQFFAYAAACVLVLTTFRQRYLAEFSDAGSQTFLWLSRLVAVSVLAHLLVVTKNAAMIAGVGPNALSILQQLVALVALLVVSAILMVALFQPDTFRGVDRRSVPVGTGGKAAPRQSFVGDLERVRSVMRERELFLKPDLRVDELALEANLTPRELSALLNLEAGVHFFDFVNQYRIEQAKILLVAAPEKTVAEIMLAAGFVSKSSFNTAFRKLAKTTPSAFRLANKVKAEQYFAESRTSEIGKPNDTSRAVP</sequence>
<keyword evidence="4" id="KW-1133">Transmembrane helix</keyword>
<organism evidence="6 7">
    <name type="scientific">Parvularcula mediterranea</name>
    <dbReference type="NCBI Taxonomy" id="2732508"/>
    <lineage>
        <taxon>Bacteria</taxon>
        <taxon>Pseudomonadati</taxon>
        <taxon>Pseudomonadota</taxon>
        <taxon>Alphaproteobacteria</taxon>
        <taxon>Parvularculales</taxon>
        <taxon>Parvularculaceae</taxon>
        <taxon>Parvularcula</taxon>
    </lineage>
</organism>
<keyword evidence="7" id="KW-1185">Reference proteome</keyword>
<feature type="transmembrane region" description="Helical" evidence="4">
    <location>
        <begin position="6"/>
        <end position="24"/>
    </location>
</feature>
<dbReference type="InterPro" id="IPR018060">
    <property type="entry name" value="HTH_AraC"/>
</dbReference>
<dbReference type="PANTHER" id="PTHR43280:SF29">
    <property type="entry name" value="ARAC-FAMILY TRANSCRIPTIONAL REGULATOR"/>
    <property type="match status" value="1"/>
</dbReference>
<feature type="transmembrane region" description="Helical" evidence="4">
    <location>
        <begin position="125"/>
        <end position="145"/>
    </location>
</feature>
<dbReference type="SUPFAM" id="SSF46689">
    <property type="entry name" value="Homeodomain-like"/>
    <property type="match status" value="1"/>
</dbReference>
<dbReference type="AlphaFoldDB" id="A0A7Y3RPU7"/>